<evidence type="ECO:0000259" key="1">
    <source>
        <dbReference type="PROSITE" id="PS50181"/>
    </source>
</evidence>
<dbReference type="EMBL" id="KB468113">
    <property type="protein sequence ID" value="PCH41169.1"/>
    <property type="molecule type" value="Genomic_DNA"/>
</dbReference>
<dbReference type="SUPFAM" id="SSF81383">
    <property type="entry name" value="F-box domain"/>
    <property type="match status" value="1"/>
</dbReference>
<dbReference type="GO" id="GO:0016567">
    <property type="term" value="P:protein ubiquitination"/>
    <property type="evidence" value="ECO:0007669"/>
    <property type="project" value="UniProtKB-UniPathway"/>
</dbReference>
<sequence>MQGALRNSKPQLLQVEFCIQDQYFITAMSSNSANQPLTWREPLHLRSVNAAADLVAVLYSHATFEANGISGGNLIAEGRVLMRDFMANLGTKEIVLQGASNEIDGSGIVLRVSYARLNGPDRRTAGASSVFAAQNRPTSTNISQLPYDIIFRILTRLRAADIVRLLSSCRDLHSLMSDERIWRSLCAQYGIRDATFNGHRSFYSVYAKLLHPYGYLIGLWAGDHPVTGHLIEFRLEWGSKGETGFIVGEVWLTEPYAANPLESPKNPQYVRALQIGFSDHIPARHGRNAATSQSDQVVVSCCSQNVGFGGWHPTSLLMMGET</sequence>
<dbReference type="InterPro" id="IPR001810">
    <property type="entry name" value="F-box_dom"/>
</dbReference>
<protein>
    <recommendedName>
        <fullName evidence="1">F-box domain-containing protein</fullName>
    </recommendedName>
</protein>
<dbReference type="Proteomes" id="UP000218811">
    <property type="component" value="Unassembled WGS sequence"/>
</dbReference>
<evidence type="ECO:0000313" key="3">
    <source>
        <dbReference type="Proteomes" id="UP000218811"/>
    </source>
</evidence>
<dbReference type="STRING" id="742152.A0A2H3JQU0"/>
<dbReference type="AlphaFoldDB" id="A0A2H3JQU0"/>
<accession>A0A2H3JQU0</accession>
<feature type="non-terminal residue" evidence="2">
    <location>
        <position position="322"/>
    </location>
</feature>
<proteinExistence type="predicted"/>
<organism evidence="2 3">
    <name type="scientific">Wolfiporia cocos (strain MD-104)</name>
    <name type="common">Brown rot fungus</name>
    <dbReference type="NCBI Taxonomy" id="742152"/>
    <lineage>
        <taxon>Eukaryota</taxon>
        <taxon>Fungi</taxon>
        <taxon>Dikarya</taxon>
        <taxon>Basidiomycota</taxon>
        <taxon>Agaricomycotina</taxon>
        <taxon>Agaricomycetes</taxon>
        <taxon>Polyporales</taxon>
        <taxon>Phaeolaceae</taxon>
        <taxon>Wolfiporia</taxon>
    </lineage>
</organism>
<dbReference type="Pfam" id="PF12937">
    <property type="entry name" value="F-box-like"/>
    <property type="match status" value="1"/>
</dbReference>
<dbReference type="OrthoDB" id="722566at2759"/>
<name>A0A2H3JQU0_WOLCO</name>
<evidence type="ECO:0000313" key="2">
    <source>
        <dbReference type="EMBL" id="PCH41169.1"/>
    </source>
</evidence>
<dbReference type="UniPathway" id="UPA00143"/>
<keyword evidence="3" id="KW-1185">Reference proteome</keyword>
<feature type="domain" description="F-box" evidence="1">
    <location>
        <begin position="139"/>
        <end position="185"/>
    </location>
</feature>
<reference evidence="2 3" key="1">
    <citation type="journal article" date="2012" name="Science">
        <title>The Paleozoic origin of enzymatic lignin decomposition reconstructed from 31 fungal genomes.</title>
        <authorList>
            <person name="Floudas D."/>
            <person name="Binder M."/>
            <person name="Riley R."/>
            <person name="Barry K."/>
            <person name="Blanchette R.A."/>
            <person name="Henrissat B."/>
            <person name="Martinez A.T."/>
            <person name="Otillar R."/>
            <person name="Spatafora J.W."/>
            <person name="Yadav J.S."/>
            <person name="Aerts A."/>
            <person name="Benoit I."/>
            <person name="Boyd A."/>
            <person name="Carlson A."/>
            <person name="Copeland A."/>
            <person name="Coutinho P.M."/>
            <person name="de Vries R.P."/>
            <person name="Ferreira P."/>
            <person name="Findley K."/>
            <person name="Foster B."/>
            <person name="Gaskell J."/>
            <person name="Glotzer D."/>
            <person name="Gorecki P."/>
            <person name="Heitman J."/>
            <person name="Hesse C."/>
            <person name="Hori C."/>
            <person name="Igarashi K."/>
            <person name="Jurgens J.A."/>
            <person name="Kallen N."/>
            <person name="Kersten P."/>
            <person name="Kohler A."/>
            <person name="Kuees U."/>
            <person name="Kumar T.K.A."/>
            <person name="Kuo A."/>
            <person name="LaButti K."/>
            <person name="Larrondo L.F."/>
            <person name="Lindquist E."/>
            <person name="Ling A."/>
            <person name="Lombard V."/>
            <person name="Lucas S."/>
            <person name="Lundell T."/>
            <person name="Martin R."/>
            <person name="McLaughlin D.J."/>
            <person name="Morgenstern I."/>
            <person name="Morin E."/>
            <person name="Murat C."/>
            <person name="Nagy L.G."/>
            <person name="Nolan M."/>
            <person name="Ohm R.A."/>
            <person name="Patyshakuliyeva A."/>
            <person name="Rokas A."/>
            <person name="Ruiz-Duenas F.J."/>
            <person name="Sabat G."/>
            <person name="Salamov A."/>
            <person name="Samejima M."/>
            <person name="Schmutz J."/>
            <person name="Slot J.C."/>
            <person name="St John F."/>
            <person name="Stenlid J."/>
            <person name="Sun H."/>
            <person name="Sun S."/>
            <person name="Syed K."/>
            <person name="Tsang A."/>
            <person name="Wiebenga A."/>
            <person name="Young D."/>
            <person name="Pisabarro A."/>
            <person name="Eastwood D.C."/>
            <person name="Martin F."/>
            <person name="Cullen D."/>
            <person name="Grigoriev I.V."/>
            <person name="Hibbett D.S."/>
        </authorList>
    </citation>
    <scope>NUCLEOTIDE SEQUENCE [LARGE SCALE GENOMIC DNA]</scope>
    <source>
        <strain evidence="2 3">MD-104</strain>
    </source>
</reference>
<gene>
    <name evidence="2" type="ORF">WOLCODRAFT_118365</name>
</gene>
<dbReference type="Gene3D" id="1.20.1280.50">
    <property type="match status" value="1"/>
</dbReference>
<dbReference type="InterPro" id="IPR036047">
    <property type="entry name" value="F-box-like_dom_sf"/>
</dbReference>
<dbReference type="PROSITE" id="PS50181">
    <property type="entry name" value="FBOX"/>
    <property type="match status" value="1"/>
</dbReference>